<dbReference type="OrthoDB" id="5427399at2759"/>
<feature type="non-terminal residue" evidence="1">
    <location>
        <position position="1"/>
    </location>
</feature>
<proteinExistence type="predicted"/>
<dbReference type="STRING" id="1408157.A0A1J7IY41"/>
<sequence length="567" mass="64533">MSSSTSTKPVGTPEGCLPKPAFLRIPLEIADLIAEHISHHDCKSLRLTCRFFQPSTIRLLFRSICLSKTKLDRDSFFNISQSPHLAAAVVELIWYELAEDETTFCWPEDEADELELPENMTNEDGNLPIELPVFFRLAQNAFWWTTKGSSQEFQEEHPMEAIEKAENSRKDVFDDFYPRFCSALDAMPHIHTFVCCPMPPMHVVSNKEYVLTAQLLRQSLSTPVERDDGFFNFLVPAMRRAQSKVKRLAYSDQGMMASMHEAPKEAVLAFQSLTHIDLCLGSTSSPLTPHENLDSTLTCLYAAVALEDLRICLENGPCSQNRLDDEFLAMSRDIVIWPRLRRLELTEVWMYPHLRKSKSLLKILEIHTHTLRHLVFHFCLIPASFLRQMSCIAGLQLKWLQIIEDNVYYKLPRIVNDAELLAYVNGIGPLPKKLVAAKNNEITCTSCSYGIDARRYYTEPLALPWTAEEDAACNNYDGILYTDDEIDIISEWLLQSHHEVGSYLKVKLEEGGSGLEDVLERPLSATWTAHSLFIHPSGQKAVGCEPLDFFSDWEDSESEDSGDETEE</sequence>
<reference evidence="1 2" key="1">
    <citation type="submission" date="2016-10" db="EMBL/GenBank/DDBJ databases">
        <title>Draft genome sequence of Coniochaeta ligniaria NRRL30616, a lignocellulolytic fungus for bioabatement of inhibitors in plant biomass hydrolysates.</title>
        <authorList>
            <consortium name="DOE Joint Genome Institute"/>
            <person name="Jimenez D.J."/>
            <person name="Hector R.E."/>
            <person name="Riley R."/>
            <person name="Sun H."/>
            <person name="Grigoriev I.V."/>
            <person name="Van Elsas J.D."/>
            <person name="Nichols N.N."/>
        </authorList>
    </citation>
    <scope>NUCLEOTIDE SEQUENCE [LARGE SCALE GENOMIC DNA]</scope>
    <source>
        <strain evidence="1 2">NRRL 30616</strain>
    </source>
</reference>
<dbReference type="InParanoid" id="A0A1J7IY41"/>
<gene>
    <name evidence="1" type="ORF">CONLIGDRAFT_220350</name>
</gene>
<evidence type="ECO:0008006" key="3">
    <source>
        <dbReference type="Google" id="ProtNLM"/>
    </source>
</evidence>
<dbReference type="AlphaFoldDB" id="A0A1J7IY41"/>
<dbReference type="Proteomes" id="UP000182658">
    <property type="component" value="Unassembled WGS sequence"/>
</dbReference>
<keyword evidence="2" id="KW-1185">Reference proteome</keyword>
<organism evidence="1 2">
    <name type="scientific">Coniochaeta ligniaria NRRL 30616</name>
    <dbReference type="NCBI Taxonomy" id="1408157"/>
    <lineage>
        <taxon>Eukaryota</taxon>
        <taxon>Fungi</taxon>
        <taxon>Dikarya</taxon>
        <taxon>Ascomycota</taxon>
        <taxon>Pezizomycotina</taxon>
        <taxon>Sordariomycetes</taxon>
        <taxon>Sordariomycetidae</taxon>
        <taxon>Coniochaetales</taxon>
        <taxon>Coniochaetaceae</taxon>
        <taxon>Coniochaeta</taxon>
    </lineage>
</organism>
<accession>A0A1J7IY41</accession>
<evidence type="ECO:0000313" key="1">
    <source>
        <dbReference type="EMBL" id="OIW22512.1"/>
    </source>
</evidence>
<name>A0A1J7IY41_9PEZI</name>
<dbReference type="EMBL" id="KV875113">
    <property type="protein sequence ID" value="OIW22512.1"/>
    <property type="molecule type" value="Genomic_DNA"/>
</dbReference>
<evidence type="ECO:0000313" key="2">
    <source>
        <dbReference type="Proteomes" id="UP000182658"/>
    </source>
</evidence>
<protein>
    <recommendedName>
        <fullName evidence="3">F-box domain-containing protein</fullName>
    </recommendedName>
</protein>